<name>A0A4Y7Q2Q0_9AGAM</name>
<evidence type="ECO:0000256" key="1">
    <source>
        <dbReference type="SAM" id="MobiDB-lite"/>
    </source>
</evidence>
<evidence type="ECO:0000313" key="3">
    <source>
        <dbReference type="Proteomes" id="UP000294933"/>
    </source>
</evidence>
<feature type="compositionally biased region" description="Pro residues" evidence="1">
    <location>
        <begin position="294"/>
        <end position="305"/>
    </location>
</feature>
<evidence type="ECO:0000313" key="2">
    <source>
        <dbReference type="EMBL" id="TDL21060.1"/>
    </source>
</evidence>
<reference evidence="2 3" key="1">
    <citation type="submission" date="2018-06" db="EMBL/GenBank/DDBJ databases">
        <title>A transcriptomic atlas of mushroom development highlights an independent origin of complex multicellularity.</title>
        <authorList>
            <consortium name="DOE Joint Genome Institute"/>
            <person name="Krizsan K."/>
            <person name="Almasi E."/>
            <person name="Merenyi Z."/>
            <person name="Sahu N."/>
            <person name="Viragh M."/>
            <person name="Koszo T."/>
            <person name="Mondo S."/>
            <person name="Kiss B."/>
            <person name="Balint B."/>
            <person name="Kues U."/>
            <person name="Barry K."/>
            <person name="Hegedus J.C."/>
            <person name="Henrissat B."/>
            <person name="Johnson J."/>
            <person name="Lipzen A."/>
            <person name="Ohm R."/>
            <person name="Nagy I."/>
            <person name="Pangilinan J."/>
            <person name="Yan J."/>
            <person name="Xiong Y."/>
            <person name="Grigoriev I.V."/>
            <person name="Hibbett D.S."/>
            <person name="Nagy L.G."/>
        </authorList>
    </citation>
    <scope>NUCLEOTIDE SEQUENCE [LARGE SCALE GENOMIC DNA]</scope>
    <source>
        <strain evidence="2 3">SZMC22713</strain>
    </source>
</reference>
<feature type="compositionally biased region" description="Acidic residues" evidence="1">
    <location>
        <begin position="337"/>
        <end position="353"/>
    </location>
</feature>
<keyword evidence="3" id="KW-1185">Reference proteome</keyword>
<feature type="compositionally biased region" description="Basic and acidic residues" evidence="1">
    <location>
        <begin position="722"/>
        <end position="754"/>
    </location>
</feature>
<dbReference type="OrthoDB" id="2803783at2759"/>
<proteinExistence type="predicted"/>
<dbReference type="AlphaFoldDB" id="A0A4Y7Q2Q0"/>
<sequence>MGRRSWTTETQESWLRSRLKDYWTAQRDRKTTAFFSHTYAAYFKEFPFVEGAAVGRGATFTGAKSRIHEWFSNHGRKSNFHRPSTRIKVLKLRKKKARKMSAWQVYSDLYYADKLKPTIDEQYSEHVEKSKADNTEPEKAIAFRNRLIKEAYEAESDSVKEEVEVARERLLDNISVVPPAGMTEGLDDDQINLLGRNLGLAKNIEALPVTLQTLCEEVERLTGWEIHVWAGGPNVAENGKIRCFRVSSGSTKVQSAKDFPTWHGEIDKAITEPLVRYLHIKHTEKSTRDLWIVPPAPGPSGPTPPSNDATTHVRSPAESTSHDNNKYNKAEGKEANESDEESGSESSENDEDEGHSGINIGNGTSPQTKSLVNHELDKVKTLPNTTISAGAIDVQQHVSTTKETTAAVTPSETTNATAEIPPAKDLLSTCTPTRQPDLFDLTAKQPAPDNRLQGTTNNDATAAVRTSNPNTSMRDVATSPANDTTPLYPEELSDCASNIMDVKPWINKGYDDLRLGTTSVESRRLAALWLKLEVVLNHSESAKGLPSAGRPVELTEYLNRKNAVAPEITDASDFGIRWRNYYTSIQVAIRDVSAWPPSQSKSESTVWSSLLKGGRKGLFSLLISLSWWQKFGTTRKQRLLVEEAVRDAHWLLSQLFVAATEEIVPEKLVAKERESRESFRPKRSAKSLFKSRSTNIPKFDLTTDSTVDMIKNPPNAATEEIAPEKLIVKESDSPATKEHVLEKPVAKESDNHKESRPKRSTKSLFKSQPDEIDSTAKSTADIIKSSPHAATEEHVPKVIAKENVSHEGSRPKRSAKSLFKSRPTNIPKSDSITDSAVDIIKSPPKASTSLAKAQPKKITPMQRPSKRAASQNVEAPIATAKRSRR</sequence>
<feature type="compositionally biased region" description="Polar residues" evidence="1">
    <location>
        <begin position="822"/>
        <end position="834"/>
    </location>
</feature>
<feature type="compositionally biased region" description="Polar residues" evidence="1">
    <location>
        <begin position="359"/>
        <end position="369"/>
    </location>
</feature>
<feature type="region of interest" description="Disordered" evidence="1">
    <location>
        <begin position="705"/>
        <end position="885"/>
    </location>
</feature>
<feature type="region of interest" description="Disordered" evidence="1">
    <location>
        <begin position="443"/>
        <end position="488"/>
    </location>
</feature>
<dbReference type="EMBL" id="ML170183">
    <property type="protein sequence ID" value="TDL21060.1"/>
    <property type="molecule type" value="Genomic_DNA"/>
</dbReference>
<feature type="compositionally biased region" description="Basic and acidic residues" evidence="1">
    <location>
        <begin position="320"/>
        <end position="336"/>
    </location>
</feature>
<gene>
    <name evidence="2" type="ORF">BD410DRAFT_804492</name>
</gene>
<feature type="compositionally biased region" description="Basic and acidic residues" evidence="1">
    <location>
        <begin position="790"/>
        <end position="810"/>
    </location>
</feature>
<dbReference type="STRING" id="50990.A0A4Y7Q2Q0"/>
<protein>
    <submittedName>
        <fullName evidence="2">Uncharacterized protein</fullName>
    </submittedName>
</protein>
<feature type="compositionally biased region" description="Polar residues" evidence="1">
    <location>
        <begin position="307"/>
        <end position="319"/>
    </location>
</feature>
<dbReference type="VEuPathDB" id="FungiDB:BD410DRAFT_804492"/>
<feature type="region of interest" description="Disordered" evidence="1">
    <location>
        <begin position="289"/>
        <end position="369"/>
    </location>
</feature>
<accession>A0A4Y7Q2Q0</accession>
<feature type="compositionally biased region" description="Polar residues" evidence="1">
    <location>
        <begin position="452"/>
        <end position="485"/>
    </location>
</feature>
<dbReference type="Proteomes" id="UP000294933">
    <property type="component" value="Unassembled WGS sequence"/>
</dbReference>
<organism evidence="2 3">
    <name type="scientific">Rickenella mellea</name>
    <dbReference type="NCBI Taxonomy" id="50990"/>
    <lineage>
        <taxon>Eukaryota</taxon>
        <taxon>Fungi</taxon>
        <taxon>Dikarya</taxon>
        <taxon>Basidiomycota</taxon>
        <taxon>Agaricomycotina</taxon>
        <taxon>Agaricomycetes</taxon>
        <taxon>Hymenochaetales</taxon>
        <taxon>Rickenellaceae</taxon>
        <taxon>Rickenella</taxon>
    </lineage>
</organism>